<accession>A0A1R0KV17</accession>
<evidence type="ECO:0000313" key="1">
    <source>
        <dbReference type="EMBL" id="OLZ52477.1"/>
    </source>
</evidence>
<comment type="caution">
    <text evidence="1">The sequence shown here is derived from an EMBL/GenBank/DDBJ whole genome shotgun (WGS) entry which is preliminary data.</text>
</comment>
<reference evidence="1 2" key="1">
    <citation type="submission" date="2016-01" db="EMBL/GenBank/DDBJ databases">
        <title>Amycolatopsis coloradensis genome sequencing and assembly.</title>
        <authorList>
            <person name="Mayilraj S."/>
        </authorList>
    </citation>
    <scope>NUCLEOTIDE SEQUENCE [LARGE SCALE GENOMIC DNA]</scope>
    <source>
        <strain evidence="1 2">DSM 44225</strain>
    </source>
</reference>
<evidence type="ECO:0000313" key="2">
    <source>
        <dbReference type="Proteomes" id="UP000187486"/>
    </source>
</evidence>
<dbReference type="STRING" id="76021.BS329_14280"/>
<dbReference type="EMBL" id="MQUQ01000006">
    <property type="protein sequence ID" value="OLZ52477.1"/>
    <property type="molecule type" value="Genomic_DNA"/>
</dbReference>
<protein>
    <submittedName>
        <fullName evidence="1">Uncharacterized protein</fullName>
    </submittedName>
</protein>
<proteinExistence type="predicted"/>
<gene>
    <name evidence="1" type="ORF">BS329_14280</name>
</gene>
<dbReference type="Proteomes" id="UP000187486">
    <property type="component" value="Unassembled WGS sequence"/>
</dbReference>
<dbReference type="AlphaFoldDB" id="A0A1R0KV17"/>
<name>A0A1R0KV17_9PSEU</name>
<sequence>MVVVAAVVGAVLVTAPSAPEGGPAYQVPFTAQADYLLEGYPQAVHPDLLTPDDIPGSRRCRDLEGAVVSRGGWFASGTPVRLTLIGLGKRTVVIRSMQVQVVERAKPATGTAFACSRWIDARLSIPLTVDLDGTDPRVRNSAESVNGSPSYFADTVVELAPTESVTFDINPVAKDCACGWMVKLSYTDEGQGREMEIKGESGQLLRTSSVLAAGQEYIETGGVWRRSS</sequence>
<keyword evidence="2" id="KW-1185">Reference proteome</keyword>
<organism evidence="1 2">
    <name type="scientific">Amycolatopsis coloradensis</name>
    <dbReference type="NCBI Taxonomy" id="76021"/>
    <lineage>
        <taxon>Bacteria</taxon>
        <taxon>Bacillati</taxon>
        <taxon>Actinomycetota</taxon>
        <taxon>Actinomycetes</taxon>
        <taxon>Pseudonocardiales</taxon>
        <taxon>Pseudonocardiaceae</taxon>
        <taxon>Amycolatopsis</taxon>
    </lineage>
</organism>